<dbReference type="Gene3D" id="3.40.50.300">
    <property type="entry name" value="P-loop containing nucleotide triphosphate hydrolases"/>
    <property type="match status" value="1"/>
</dbReference>
<accession>A0ABS1IZE0</accession>
<name>A0ABS1IZE0_9FIRM</name>
<keyword evidence="9" id="KW-1185">Reference proteome</keyword>
<comment type="catalytic activity">
    <reaction evidence="5">
        <text>GTP + H2O = GDP + phosphate + H(+)</text>
        <dbReference type="Rhea" id="RHEA:19669"/>
        <dbReference type="ChEBI" id="CHEBI:15377"/>
        <dbReference type="ChEBI" id="CHEBI:15378"/>
        <dbReference type="ChEBI" id="CHEBI:37565"/>
        <dbReference type="ChEBI" id="CHEBI:43474"/>
        <dbReference type="ChEBI" id="CHEBI:58189"/>
    </reaction>
    <physiologicalReaction direction="left-to-right" evidence="5">
        <dbReference type="Rhea" id="RHEA:19670"/>
    </physiologicalReaction>
</comment>
<gene>
    <name evidence="8" type="ORF">JJN12_05340</name>
</gene>
<keyword evidence="2" id="KW-0378">Hydrolase</keyword>
<organism evidence="8 9">
    <name type="scientific">Catonella massiliensis</name>
    <dbReference type="NCBI Taxonomy" id="2799636"/>
    <lineage>
        <taxon>Bacteria</taxon>
        <taxon>Bacillati</taxon>
        <taxon>Bacillota</taxon>
        <taxon>Clostridia</taxon>
        <taxon>Lachnospirales</taxon>
        <taxon>Lachnospiraceae</taxon>
        <taxon>Catonella</taxon>
    </lineage>
</organism>
<dbReference type="RefSeq" id="WP_208428712.1">
    <property type="nucleotide sequence ID" value="NZ_JAEPRJ010000001.1"/>
</dbReference>
<feature type="domain" description="CobW C-terminal" evidence="7">
    <location>
        <begin position="225"/>
        <end position="295"/>
    </location>
</feature>
<evidence type="ECO:0000259" key="6">
    <source>
        <dbReference type="Pfam" id="PF02492"/>
    </source>
</evidence>
<dbReference type="InterPro" id="IPR036627">
    <property type="entry name" value="CobW-likC_sf"/>
</dbReference>
<dbReference type="Proteomes" id="UP000604730">
    <property type="component" value="Unassembled WGS sequence"/>
</dbReference>
<evidence type="ECO:0000256" key="1">
    <source>
        <dbReference type="ARBA" id="ARBA00022741"/>
    </source>
</evidence>
<dbReference type="CDD" id="cd03112">
    <property type="entry name" value="CobW-like"/>
    <property type="match status" value="1"/>
</dbReference>
<keyword evidence="3" id="KW-0143">Chaperone</keyword>
<dbReference type="PANTHER" id="PTHR13748:SF62">
    <property type="entry name" value="COBW DOMAIN-CONTAINING PROTEIN"/>
    <property type="match status" value="1"/>
</dbReference>
<evidence type="ECO:0000256" key="4">
    <source>
        <dbReference type="ARBA" id="ARBA00034320"/>
    </source>
</evidence>
<dbReference type="InterPro" id="IPR011629">
    <property type="entry name" value="CobW-like_C"/>
</dbReference>
<comment type="caution">
    <text evidence="8">The sequence shown here is derived from an EMBL/GenBank/DDBJ whole genome shotgun (WGS) entry which is preliminary data.</text>
</comment>
<evidence type="ECO:0000256" key="2">
    <source>
        <dbReference type="ARBA" id="ARBA00022801"/>
    </source>
</evidence>
<dbReference type="Gene3D" id="3.30.1220.10">
    <property type="entry name" value="CobW-like, C-terminal domain"/>
    <property type="match status" value="1"/>
</dbReference>
<dbReference type="InterPro" id="IPR051316">
    <property type="entry name" value="Zinc-reg_GTPase_activator"/>
</dbReference>
<evidence type="ECO:0000259" key="7">
    <source>
        <dbReference type="Pfam" id="PF07683"/>
    </source>
</evidence>
<protein>
    <submittedName>
        <fullName evidence="8">GTP-binding protein</fullName>
    </submittedName>
</protein>
<evidence type="ECO:0000313" key="8">
    <source>
        <dbReference type="EMBL" id="MBK5897212.1"/>
    </source>
</evidence>
<dbReference type="InterPro" id="IPR027417">
    <property type="entry name" value="P-loop_NTPase"/>
</dbReference>
<evidence type="ECO:0000313" key="9">
    <source>
        <dbReference type="Proteomes" id="UP000604730"/>
    </source>
</evidence>
<reference evidence="8 9" key="1">
    <citation type="submission" date="2021-01" db="EMBL/GenBank/DDBJ databases">
        <title>Isolation and description of Catonella massiliensis sp. nov., a novel Catonella species, isolated from a stable periodontitis subject.</title>
        <authorList>
            <person name="Antezack A."/>
            <person name="Boxberger M."/>
            <person name="La Scola B."/>
            <person name="Monnet-Corti V."/>
        </authorList>
    </citation>
    <scope>NUCLEOTIDE SEQUENCE [LARGE SCALE GENOMIC DNA]</scope>
    <source>
        <strain evidence="8 9">Marseille-Q4567</strain>
    </source>
</reference>
<dbReference type="EMBL" id="JAEPRJ010000001">
    <property type="protein sequence ID" value="MBK5897212.1"/>
    <property type="molecule type" value="Genomic_DNA"/>
</dbReference>
<proteinExistence type="inferred from homology"/>
<dbReference type="SUPFAM" id="SSF52540">
    <property type="entry name" value="P-loop containing nucleoside triphosphate hydrolases"/>
    <property type="match status" value="1"/>
</dbReference>
<evidence type="ECO:0000256" key="3">
    <source>
        <dbReference type="ARBA" id="ARBA00023186"/>
    </source>
</evidence>
<comment type="similarity">
    <text evidence="4">Belongs to the SIMIBI class G3E GTPase family. ZNG1 subfamily.</text>
</comment>
<dbReference type="SUPFAM" id="SSF90002">
    <property type="entry name" value="Hypothetical protein YjiA, C-terminal domain"/>
    <property type="match status" value="1"/>
</dbReference>
<evidence type="ECO:0000256" key="5">
    <source>
        <dbReference type="ARBA" id="ARBA00049117"/>
    </source>
</evidence>
<dbReference type="InterPro" id="IPR003495">
    <property type="entry name" value="CobW/HypB/UreG_nucleotide-bd"/>
</dbReference>
<dbReference type="PANTHER" id="PTHR13748">
    <property type="entry name" value="COBW-RELATED"/>
    <property type="match status" value="1"/>
</dbReference>
<sequence length="319" mass="36210">MKILIVSGFLGAGKTTFIKELAKRTKKEIAIFENEYGTSGVDGDILKESTNVNIWELTEGCICCSVKGDFAASVLTIANTVNPDYLVIEPTGVAMLSNLIANLSQIEYEHIRLMAPISIVDALSIERYKDEFPEIYKNQIEYADTVIFSKTENLSSEEKDKLKLEVSEINPNCKIITEHYSTLPDSFLDSLLLKYLDGAIEIPVKEDYEEMPDSFSLNDISIRSIERFIIFLENLIRGKYGNVFRAKGSFAIKGLNLRFDLADSRYQIEVGTDEISNKAVFIGNDIKKQKIREVFFENSRFIKIGQVNPFPPDKYIVFW</sequence>
<dbReference type="Pfam" id="PF07683">
    <property type="entry name" value="CobW_C"/>
    <property type="match status" value="1"/>
</dbReference>
<keyword evidence="1" id="KW-0547">Nucleotide-binding</keyword>
<feature type="domain" description="CobW/HypB/UreG nucleotide-binding" evidence="6">
    <location>
        <begin position="3"/>
        <end position="176"/>
    </location>
</feature>
<dbReference type="Pfam" id="PF02492">
    <property type="entry name" value="cobW"/>
    <property type="match status" value="1"/>
</dbReference>